<dbReference type="SMART" id="SM00448">
    <property type="entry name" value="REC"/>
    <property type="match status" value="1"/>
</dbReference>
<dbReference type="GO" id="GO:0006355">
    <property type="term" value="P:regulation of DNA-templated transcription"/>
    <property type="evidence" value="ECO:0007669"/>
    <property type="project" value="InterPro"/>
</dbReference>
<dbReference type="CDD" id="cd17569">
    <property type="entry name" value="REC_HupR-like"/>
    <property type="match status" value="1"/>
</dbReference>
<evidence type="ECO:0000256" key="3">
    <source>
        <dbReference type="SAM" id="Coils"/>
    </source>
</evidence>
<dbReference type="InterPro" id="IPR050595">
    <property type="entry name" value="Bact_response_regulator"/>
</dbReference>
<dbReference type="Pfam" id="PF00072">
    <property type="entry name" value="Response_reg"/>
    <property type="match status" value="1"/>
</dbReference>
<dbReference type="GO" id="GO:0000160">
    <property type="term" value="P:phosphorelay signal transduction system"/>
    <property type="evidence" value="ECO:0007669"/>
    <property type="project" value="InterPro"/>
</dbReference>
<gene>
    <name evidence="5" type="ORF">E4633_02550</name>
</gene>
<dbReference type="Pfam" id="PF00989">
    <property type="entry name" value="PAS"/>
    <property type="match status" value="1"/>
</dbReference>
<dbReference type="PANTHER" id="PTHR44591">
    <property type="entry name" value="STRESS RESPONSE REGULATOR PROTEIN 1"/>
    <property type="match status" value="1"/>
</dbReference>
<organism evidence="5 6">
    <name type="scientific">Geomonas terrae</name>
    <dbReference type="NCBI Taxonomy" id="2562681"/>
    <lineage>
        <taxon>Bacteria</taxon>
        <taxon>Pseudomonadati</taxon>
        <taxon>Thermodesulfobacteriota</taxon>
        <taxon>Desulfuromonadia</taxon>
        <taxon>Geobacterales</taxon>
        <taxon>Geobacteraceae</taxon>
        <taxon>Geomonas</taxon>
    </lineage>
</organism>
<dbReference type="AlphaFoldDB" id="A0A4S1CLC7"/>
<dbReference type="SUPFAM" id="SSF55785">
    <property type="entry name" value="PYP-like sensor domain (PAS domain)"/>
    <property type="match status" value="1"/>
</dbReference>
<evidence type="ECO:0000259" key="4">
    <source>
        <dbReference type="PROSITE" id="PS50110"/>
    </source>
</evidence>
<name>A0A4S1CLC7_9BACT</name>
<dbReference type="InterPro" id="IPR001789">
    <property type="entry name" value="Sig_transdc_resp-reg_receiver"/>
</dbReference>
<reference evidence="5 6" key="1">
    <citation type="submission" date="2019-04" db="EMBL/GenBank/DDBJ databases">
        <title>Geobacter oryzae sp. nov., ferric-reducing bacteria isolated from paddy soil.</title>
        <authorList>
            <person name="Xu Z."/>
            <person name="Masuda Y."/>
            <person name="Itoh H."/>
            <person name="Senoo K."/>
        </authorList>
    </citation>
    <scope>NUCLEOTIDE SEQUENCE [LARGE SCALE GENOMIC DNA]</scope>
    <source>
        <strain evidence="5 6">Red111</strain>
    </source>
</reference>
<dbReference type="RefSeq" id="WP_135868695.1">
    <property type="nucleotide sequence ID" value="NZ_SRSC01000001.1"/>
</dbReference>
<dbReference type="Proteomes" id="UP000306416">
    <property type="component" value="Unassembled WGS sequence"/>
</dbReference>
<evidence type="ECO:0000313" key="6">
    <source>
        <dbReference type="Proteomes" id="UP000306416"/>
    </source>
</evidence>
<evidence type="ECO:0000256" key="1">
    <source>
        <dbReference type="ARBA" id="ARBA00022553"/>
    </source>
</evidence>
<dbReference type="PANTHER" id="PTHR44591:SF19">
    <property type="entry name" value="TWO-COMPONENT RESPONSE REGULATOR-RELATED"/>
    <property type="match status" value="1"/>
</dbReference>
<comment type="caution">
    <text evidence="5">The sequence shown here is derived from an EMBL/GenBank/DDBJ whole genome shotgun (WGS) entry which is preliminary data.</text>
</comment>
<sequence length="271" mass="29624">MSDHQTRILCVDDERNVLRALERIFIDDDYEILTAASGEEGLELLNASPQVQVVISDFRMPGMNGVEFLKEVFKSHPETIRIVLSGYADTAAVVAAINEGKIYKFIPKPWNDDELRVTVAKALEHFATQRRNEQLAEELRRKTDELRELNADLARRAASCSCGFMQEHASLAHAALILDHLPFGVLALNGDGIVLQMNREAADLLQVADGQLVGRRLAEALPQFADLGDGFSAAAPGSGTVETGGYRLNLRQLHPPGDGAVELLVTIARAA</sequence>
<proteinExistence type="predicted"/>
<evidence type="ECO:0000313" key="5">
    <source>
        <dbReference type="EMBL" id="TGU74363.1"/>
    </source>
</evidence>
<dbReference type="PROSITE" id="PS50110">
    <property type="entry name" value="RESPONSE_REGULATORY"/>
    <property type="match status" value="1"/>
</dbReference>
<feature type="modified residue" description="4-aspartylphosphate" evidence="2">
    <location>
        <position position="57"/>
    </location>
</feature>
<dbReference type="Gene3D" id="3.30.450.20">
    <property type="entry name" value="PAS domain"/>
    <property type="match status" value="1"/>
</dbReference>
<dbReference type="SUPFAM" id="SSF52172">
    <property type="entry name" value="CheY-like"/>
    <property type="match status" value="1"/>
</dbReference>
<feature type="domain" description="Response regulatory" evidence="4">
    <location>
        <begin position="7"/>
        <end position="123"/>
    </location>
</feature>
<keyword evidence="6" id="KW-1185">Reference proteome</keyword>
<dbReference type="Gene3D" id="3.40.50.2300">
    <property type="match status" value="1"/>
</dbReference>
<dbReference type="EMBL" id="SRSC01000001">
    <property type="protein sequence ID" value="TGU74363.1"/>
    <property type="molecule type" value="Genomic_DNA"/>
</dbReference>
<feature type="coiled-coil region" evidence="3">
    <location>
        <begin position="129"/>
        <end position="156"/>
    </location>
</feature>
<dbReference type="InterPro" id="IPR035965">
    <property type="entry name" value="PAS-like_dom_sf"/>
</dbReference>
<keyword evidence="1 2" id="KW-0597">Phosphoprotein</keyword>
<dbReference type="InterPro" id="IPR011006">
    <property type="entry name" value="CheY-like_superfamily"/>
</dbReference>
<keyword evidence="3" id="KW-0175">Coiled coil</keyword>
<dbReference type="InterPro" id="IPR013767">
    <property type="entry name" value="PAS_fold"/>
</dbReference>
<accession>A0A4S1CLC7</accession>
<protein>
    <submittedName>
        <fullName evidence="5">Response regulator</fullName>
    </submittedName>
</protein>
<evidence type="ECO:0000256" key="2">
    <source>
        <dbReference type="PROSITE-ProRule" id="PRU00169"/>
    </source>
</evidence>